<dbReference type="PANTHER" id="PTHR30537">
    <property type="entry name" value="HTH-TYPE TRANSCRIPTIONAL REGULATOR"/>
    <property type="match status" value="1"/>
</dbReference>
<dbReference type="GO" id="GO:0043565">
    <property type="term" value="F:sequence-specific DNA binding"/>
    <property type="evidence" value="ECO:0007669"/>
    <property type="project" value="TreeGrafter"/>
</dbReference>
<dbReference type="AlphaFoldDB" id="A0A2N0WDQ7"/>
<evidence type="ECO:0000313" key="6">
    <source>
        <dbReference type="EMBL" id="PKF32839.1"/>
    </source>
</evidence>
<dbReference type="SUPFAM" id="SSF46785">
    <property type="entry name" value="Winged helix' DNA-binding domain"/>
    <property type="match status" value="1"/>
</dbReference>
<keyword evidence="3" id="KW-0238">DNA-binding</keyword>
<dbReference type="Proteomes" id="UP000233553">
    <property type="component" value="Unassembled WGS sequence"/>
</dbReference>
<evidence type="ECO:0000256" key="4">
    <source>
        <dbReference type="ARBA" id="ARBA00023163"/>
    </source>
</evidence>
<dbReference type="FunFam" id="1.10.10.10:FF:000001">
    <property type="entry name" value="LysR family transcriptional regulator"/>
    <property type="match status" value="1"/>
</dbReference>
<comment type="similarity">
    <text evidence="1">Belongs to the LysR transcriptional regulatory family.</text>
</comment>
<dbReference type="InterPro" id="IPR036388">
    <property type="entry name" value="WH-like_DNA-bd_sf"/>
</dbReference>
<dbReference type="InterPro" id="IPR005119">
    <property type="entry name" value="LysR_subst-bd"/>
</dbReference>
<dbReference type="GO" id="GO:0003700">
    <property type="term" value="F:DNA-binding transcription factor activity"/>
    <property type="evidence" value="ECO:0007669"/>
    <property type="project" value="InterPro"/>
</dbReference>
<dbReference type="CDD" id="cd08422">
    <property type="entry name" value="PBP2_CrgA_like"/>
    <property type="match status" value="1"/>
</dbReference>
<dbReference type="EMBL" id="PISJ01000014">
    <property type="protein sequence ID" value="PKF32839.1"/>
    <property type="molecule type" value="Genomic_DNA"/>
</dbReference>
<sequence length="309" mass="34652">MNQIVEMQTFIAVVEAGSITHAAKRLGITKSVVSQRIQQLEQRLSAALIHRGRSMLLTEVGQEFYQQSSKILAELSDLEESISARHEHLSGSFRLSVPQAFNIQYLAPYLAEFMQLYPELKLDIESSDHFVNLNNGHYDAAIRMGELPDSNLISQTIAPNHHYICASPDYLQVYGRPTHPNELLRHRGLLYLSREPHAMWQLPVDGKKAFFRISPYLRTDSGHQLLEAAKLGLGIAILPSFLAADAICQQQLKVILPEFSPSGGNISVVYRMSNRASPKIQALVDFLSRKIGHPTPWDSQIQSLVQQSS</sequence>
<evidence type="ECO:0000256" key="1">
    <source>
        <dbReference type="ARBA" id="ARBA00009437"/>
    </source>
</evidence>
<organism evidence="6 7">
    <name type="scientific">Acinetobacter proteolyticus</name>
    <dbReference type="NCBI Taxonomy" id="1776741"/>
    <lineage>
        <taxon>Bacteria</taxon>
        <taxon>Pseudomonadati</taxon>
        <taxon>Pseudomonadota</taxon>
        <taxon>Gammaproteobacteria</taxon>
        <taxon>Moraxellales</taxon>
        <taxon>Moraxellaceae</taxon>
        <taxon>Acinetobacter</taxon>
    </lineage>
</organism>
<keyword evidence="2" id="KW-0805">Transcription regulation</keyword>
<dbReference type="RefSeq" id="WP_101236727.1">
    <property type="nucleotide sequence ID" value="NZ_PISJ01000014.1"/>
</dbReference>
<feature type="domain" description="HTH lysR-type" evidence="5">
    <location>
        <begin position="1"/>
        <end position="58"/>
    </location>
</feature>
<proteinExistence type="inferred from homology"/>
<gene>
    <name evidence="6" type="ORF">CW311_12405</name>
</gene>
<dbReference type="PROSITE" id="PS50931">
    <property type="entry name" value="HTH_LYSR"/>
    <property type="match status" value="1"/>
</dbReference>
<dbReference type="Pfam" id="PF00126">
    <property type="entry name" value="HTH_1"/>
    <property type="match status" value="1"/>
</dbReference>
<comment type="caution">
    <text evidence="6">The sequence shown here is derived from an EMBL/GenBank/DDBJ whole genome shotgun (WGS) entry which is preliminary data.</text>
</comment>
<dbReference type="Gene3D" id="1.10.10.10">
    <property type="entry name" value="Winged helix-like DNA-binding domain superfamily/Winged helix DNA-binding domain"/>
    <property type="match status" value="1"/>
</dbReference>
<keyword evidence="4" id="KW-0804">Transcription</keyword>
<dbReference type="GO" id="GO:0006351">
    <property type="term" value="P:DNA-templated transcription"/>
    <property type="evidence" value="ECO:0007669"/>
    <property type="project" value="TreeGrafter"/>
</dbReference>
<evidence type="ECO:0000256" key="3">
    <source>
        <dbReference type="ARBA" id="ARBA00023125"/>
    </source>
</evidence>
<accession>A0A2N0WDQ7</accession>
<dbReference type="Pfam" id="PF03466">
    <property type="entry name" value="LysR_substrate"/>
    <property type="match status" value="1"/>
</dbReference>
<evidence type="ECO:0000259" key="5">
    <source>
        <dbReference type="PROSITE" id="PS50931"/>
    </source>
</evidence>
<dbReference type="InterPro" id="IPR036390">
    <property type="entry name" value="WH_DNA-bd_sf"/>
</dbReference>
<reference evidence="6 7" key="1">
    <citation type="submission" date="2017-12" db="EMBL/GenBank/DDBJ databases">
        <title>Draft Genome sequences of multiple microbial strains isolated from spacecraft associated surfaces.</title>
        <authorList>
            <person name="Seuylemezian A."/>
            <person name="Vaishampayan P."/>
            <person name="Venkateswaran K."/>
        </authorList>
    </citation>
    <scope>NUCLEOTIDE SEQUENCE [LARGE SCALE GENOMIC DNA]</scope>
    <source>
        <strain evidence="6 7">2P01AA</strain>
    </source>
</reference>
<dbReference type="InterPro" id="IPR058163">
    <property type="entry name" value="LysR-type_TF_proteobact-type"/>
</dbReference>
<name>A0A2N0WDQ7_9GAMM</name>
<protein>
    <submittedName>
        <fullName evidence="6">LysR family transcriptional regulator</fullName>
    </submittedName>
</protein>
<dbReference type="InterPro" id="IPR000847">
    <property type="entry name" value="LysR_HTH_N"/>
</dbReference>
<dbReference type="Gene3D" id="3.40.190.290">
    <property type="match status" value="1"/>
</dbReference>
<dbReference type="PANTHER" id="PTHR30537:SF71">
    <property type="entry name" value="TRANSCRIPTIONAL REGULATORY PROTEIN"/>
    <property type="match status" value="1"/>
</dbReference>
<evidence type="ECO:0000313" key="7">
    <source>
        <dbReference type="Proteomes" id="UP000233553"/>
    </source>
</evidence>
<evidence type="ECO:0000256" key="2">
    <source>
        <dbReference type="ARBA" id="ARBA00023015"/>
    </source>
</evidence>
<dbReference type="SUPFAM" id="SSF53850">
    <property type="entry name" value="Periplasmic binding protein-like II"/>
    <property type="match status" value="1"/>
</dbReference>